<feature type="domain" description="Myb/SANT-like DNA-binding" evidence="7">
    <location>
        <begin position="91"/>
        <end position="144"/>
    </location>
</feature>
<evidence type="ECO:0000259" key="7">
    <source>
        <dbReference type="Pfam" id="PF13873"/>
    </source>
</evidence>
<keyword evidence="4" id="KW-0804">Transcription</keyword>
<evidence type="ECO:0000313" key="9">
    <source>
        <dbReference type="Proteomes" id="UP001153636"/>
    </source>
</evidence>
<evidence type="ECO:0000256" key="6">
    <source>
        <dbReference type="SAM" id="MobiDB-lite"/>
    </source>
</evidence>
<keyword evidence="9" id="KW-1185">Reference proteome</keyword>
<dbReference type="Pfam" id="PF13873">
    <property type="entry name" value="Myb_DNA-bind_5"/>
    <property type="match status" value="1"/>
</dbReference>
<feature type="compositionally biased region" description="Acidic residues" evidence="6">
    <location>
        <begin position="16"/>
        <end position="43"/>
    </location>
</feature>
<gene>
    <name evidence="8" type="ORF">PSYICH_LOCUS8677</name>
</gene>
<reference evidence="8" key="1">
    <citation type="submission" date="2022-01" db="EMBL/GenBank/DDBJ databases">
        <authorList>
            <person name="King R."/>
        </authorList>
    </citation>
    <scope>NUCLEOTIDE SEQUENCE</scope>
</reference>
<evidence type="ECO:0000313" key="8">
    <source>
        <dbReference type="EMBL" id="CAH1107884.1"/>
    </source>
</evidence>
<name>A0A9P0GA41_9CUCU</name>
<evidence type="ECO:0000256" key="5">
    <source>
        <dbReference type="ARBA" id="ARBA00025466"/>
    </source>
</evidence>
<dbReference type="AlphaFoldDB" id="A0A9P0GA41"/>
<protein>
    <recommendedName>
        <fullName evidence="2">Regulatory protein zeste</fullName>
    </recommendedName>
</protein>
<sequence length="219" mass="24562">MCKQYTQSIVKKLSFDDDIGDPDFEQSDDEWGSSSDSDGDDAGLDLSKLDDNIPVDQSLKEILGNRITGMESEFDDDSILKAVENNEINEDDIIENQEEAGSSKIEEEAWRKIADAFNSCNPMRSIAQMKRKSKYDNLKTAARRFSGNANRNLYGTGGRPPVVVNPNPVYDEVLSIKNCVGADLENEVGIENERTEIYQDQIIVDENKIHETEEAQNNT</sequence>
<proteinExistence type="predicted"/>
<dbReference type="InterPro" id="IPR028002">
    <property type="entry name" value="Myb_DNA-bind_5"/>
</dbReference>
<organism evidence="8 9">
    <name type="scientific">Psylliodes chrysocephalus</name>
    <dbReference type="NCBI Taxonomy" id="3402493"/>
    <lineage>
        <taxon>Eukaryota</taxon>
        <taxon>Metazoa</taxon>
        <taxon>Ecdysozoa</taxon>
        <taxon>Arthropoda</taxon>
        <taxon>Hexapoda</taxon>
        <taxon>Insecta</taxon>
        <taxon>Pterygota</taxon>
        <taxon>Neoptera</taxon>
        <taxon>Endopterygota</taxon>
        <taxon>Coleoptera</taxon>
        <taxon>Polyphaga</taxon>
        <taxon>Cucujiformia</taxon>
        <taxon>Chrysomeloidea</taxon>
        <taxon>Chrysomelidae</taxon>
        <taxon>Galerucinae</taxon>
        <taxon>Alticini</taxon>
        <taxon>Psylliodes</taxon>
    </lineage>
</organism>
<keyword evidence="3" id="KW-0805">Transcription regulation</keyword>
<dbReference type="EMBL" id="OV651815">
    <property type="protein sequence ID" value="CAH1107884.1"/>
    <property type="molecule type" value="Genomic_DNA"/>
</dbReference>
<comment type="function">
    <text evidence="5">Involved in transvection phenomena (= synapsis-dependent gene expression), where the synaptic pairing of chromosomes carrying genes with which zeste interacts influences the expression of these genes. Zeste binds to DNA and stimulates transcription from a nearby promoter.</text>
</comment>
<evidence type="ECO:0000256" key="2">
    <source>
        <dbReference type="ARBA" id="ARBA00016807"/>
    </source>
</evidence>
<evidence type="ECO:0000256" key="3">
    <source>
        <dbReference type="ARBA" id="ARBA00023015"/>
    </source>
</evidence>
<dbReference type="Proteomes" id="UP001153636">
    <property type="component" value="Chromosome 3"/>
</dbReference>
<evidence type="ECO:0000256" key="1">
    <source>
        <dbReference type="ARBA" id="ARBA00011764"/>
    </source>
</evidence>
<accession>A0A9P0GA41</accession>
<comment type="subunit">
    <text evidence="1">Self-associates forming complexes of several hundred monomers.</text>
</comment>
<feature type="region of interest" description="Disordered" evidence="6">
    <location>
        <begin position="15"/>
        <end position="50"/>
    </location>
</feature>
<evidence type="ECO:0000256" key="4">
    <source>
        <dbReference type="ARBA" id="ARBA00023163"/>
    </source>
</evidence>